<gene>
    <name evidence="1" type="ORF">NM688_g2734</name>
</gene>
<dbReference type="Proteomes" id="UP001148662">
    <property type="component" value="Unassembled WGS sequence"/>
</dbReference>
<sequence>MQSHLAYLFRDESTRHGGSHLTQDPNPVIAYLLDKDHVPAAYVPAAARELISRLNGFPKPRQNHTDGCVQAITTRAHLCDALHVDLKLHGTTTSMDSSELYQVKQQFVLGAYKSLVDLTLPDPNSPDYTPTTIYQARAHIALENPKAALAVIPHGSENVAVRAVAALARYTGATKDAEKDAALEELRDLAVEIEGEDVEGDEKDKWLVRTLAGTAFARAGEVEEALETLGAGSNTQSLEAIAVTVQVYLSIHRPDLAKKELERAKRWAEDDLLLQHIEATINLVTGADSYSDCNSFYTEQLANPSLSSPHLLTARGVTRLLRGEVSAARSDLEEAISQQGGNADAETLAAMTVAAGLGQTKHHEVDAEQLWSQLSSKYPTFPLVQDVKEKAALFDELVTKFEIPALAVAAA</sequence>
<accession>A0ACC1T7N9</accession>
<evidence type="ECO:0000313" key="2">
    <source>
        <dbReference type="Proteomes" id="UP001148662"/>
    </source>
</evidence>
<organism evidence="1 2">
    <name type="scientific">Phlebia brevispora</name>
    <dbReference type="NCBI Taxonomy" id="194682"/>
    <lineage>
        <taxon>Eukaryota</taxon>
        <taxon>Fungi</taxon>
        <taxon>Dikarya</taxon>
        <taxon>Basidiomycota</taxon>
        <taxon>Agaricomycotina</taxon>
        <taxon>Agaricomycetes</taxon>
        <taxon>Polyporales</taxon>
        <taxon>Meruliaceae</taxon>
        <taxon>Phlebia</taxon>
    </lineage>
</organism>
<dbReference type="EMBL" id="JANHOG010000360">
    <property type="protein sequence ID" value="KAJ3555155.1"/>
    <property type="molecule type" value="Genomic_DNA"/>
</dbReference>
<proteinExistence type="predicted"/>
<evidence type="ECO:0000313" key="1">
    <source>
        <dbReference type="EMBL" id="KAJ3555155.1"/>
    </source>
</evidence>
<reference evidence="1" key="1">
    <citation type="submission" date="2022-07" db="EMBL/GenBank/DDBJ databases">
        <title>Genome Sequence of Phlebia brevispora.</title>
        <authorList>
            <person name="Buettner E."/>
        </authorList>
    </citation>
    <scope>NUCLEOTIDE SEQUENCE</scope>
    <source>
        <strain evidence="1">MPL23</strain>
    </source>
</reference>
<protein>
    <submittedName>
        <fullName evidence="1">Uncharacterized protein</fullName>
    </submittedName>
</protein>
<name>A0ACC1T7N9_9APHY</name>
<comment type="caution">
    <text evidence="1">The sequence shown here is derived from an EMBL/GenBank/DDBJ whole genome shotgun (WGS) entry which is preliminary data.</text>
</comment>
<keyword evidence="2" id="KW-1185">Reference proteome</keyword>